<dbReference type="EMBL" id="MGER01000001">
    <property type="protein sequence ID" value="OGL89041.1"/>
    <property type="molecule type" value="Genomic_DNA"/>
</dbReference>
<protein>
    <recommendedName>
        <fullName evidence="3">PRC-barrel domain-containing protein</fullName>
    </recommendedName>
</protein>
<evidence type="ECO:0000313" key="1">
    <source>
        <dbReference type="EMBL" id="OGL89041.1"/>
    </source>
</evidence>
<dbReference type="SUPFAM" id="SSF50346">
    <property type="entry name" value="PRC-barrel domain"/>
    <property type="match status" value="1"/>
</dbReference>
<gene>
    <name evidence="1" type="ORF">A3I42_04320</name>
</gene>
<dbReference type="Proteomes" id="UP000178264">
    <property type="component" value="Unassembled WGS sequence"/>
</dbReference>
<reference evidence="1 2" key="1">
    <citation type="journal article" date="2016" name="Nat. Commun.">
        <title>Thousands of microbial genomes shed light on interconnected biogeochemical processes in an aquifer system.</title>
        <authorList>
            <person name="Anantharaman K."/>
            <person name="Brown C.T."/>
            <person name="Hug L.A."/>
            <person name="Sharon I."/>
            <person name="Castelle C.J."/>
            <person name="Probst A.J."/>
            <person name="Thomas B.C."/>
            <person name="Singh A."/>
            <person name="Wilkins M.J."/>
            <person name="Karaoz U."/>
            <person name="Brodie E.L."/>
            <person name="Williams K.H."/>
            <person name="Hubbard S.S."/>
            <person name="Banfield J.F."/>
        </authorList>
    </citation>
    <scope>NUCLEOTIDE SEQUENCE [LARGE SCALE GENOMIC DNA]</scope>
</reference>
<evidence type="ECO:0008006" key="3">
    <source>
        <dbReference type="Google" id="ProtNLM"/>
    </source>
</evidence>
<sequence>MMINTEQLFHIPVETIDHHSLGRVVGLEIDIESQSIMQYQVRPTGIMASVLRNVDLLINRNQVISLTKDKMIVDSTVLRDKEKEARIAHLPQHATSFGATPSTTR</sequence>
<name>A0A1F7VF38_9BACT</name>
<accession>A0A1F7VF38</accession>
<dbReference type="AlphaFoldDB" id="A0A1F7VF38"/>
<proteinExistence type="predicted"/>
<dbReference type="InterPro" id="IPR011033">
    <property type="entry name" value="PRC_barrel-like_sf"/>
</dbReference>
<comment type="caution">
    <text evidence="1">The sequence shown here is derived from an EMBL/GenBank/DDBJ whole genome shotgun (WGS) entry which is preliminary data.</text>
</comment>
<organism evidence="1 2">
    <name type="scientific">Candidatus Uhrbacteria bacterium RIFCSPLOWO2_02_FULL_49_11</name>
    <dbReference type="NCBI Taxonomy" id="1802409"/>
    <lineage>
        <taxon>Bacteria</taxon>
        <taxon>Candidatus Uhriibacteriota</taxon>
    </lineage>
</organism>
<evidence type="ECO:0000313" key="2">
    <source>
        <dbReference type="Proteomes" id="UP000178264"/>
    </source>
</evidence>